<feature type="transmembrane region" description="Helical" evidence="2">
    <location>
        <begin position="253"/>
        <end position="276"/>
    </location>
</feature>
<gene>
    <name evidence="3" type="ORF">AK812_SmicGene40283</name>
</gene>
<feature type="transmembrane region" description="Helical" evidence="2">
    <location>
        <begin position="288"/>
        <end position="308"/>
    </location>
</feature>
<feature type="transmembrane region" description="Helical" evidence="2">
    <location>
        <begin position="121"/>
        <end position="141"/>
    </location>
</feature>
<dbReference type="InterPro" id="IPR035897">
    <property type="entry name" value="Toll_tir_struct_dom_sf"/>
</dbReference>
<protein>
    <submittedName>
        <fullName evidence="3">Uncharacterized protein</fullName>
    </submittedName>
</protein>
<proteinExistence type="predicted"/>
<dbReference type="SUPFAM" id="SSF52200">
    <property type="entry name" value="Toll/Interleukin receptor TIR domain"/>
    <property type="match status" value="1"/>
</dbReference>
<feature type="transmembrane region" description="Helical" evidence="2">
    <location>
        <begin position="468"/>
        <end position="488"/>
    </location>
</feature>
<keyword evidence="2" id="KW-0812">Transmembrane</keyword>
<feature type="transmembrane region" description="Helical" evidence="2">
    <location>
        <begin position="390"/>
        <end position="408"/>
    </location>
</feature>
<accession>A0A1Q9C920</accession>
<keyword evidence="4" id="KW-1185">Reference proteome</keyword>
<reference evidence="3 4" key="1">
    <citation type="submission" date="2016-02" db="EMBL/GenBank/DDBJ databases">
        <title>Genome analysis of coral dinoflagellate symbionts highlights evolutionary adaptations to a symbiotic lifestyle.</title>
        <authorList>
            <person name="Aranda M."/>
            <person name="Li Y."/>
            <person name="Liew Y.J."/>
            <person name="Baumgarten S."/>
            <person name="Simakov O."/>
            <person name="Wilson M."/>
            <person name="Piel J."/>
            <person name="Ashoor H."/>
            <person name="Bougouffa S."/>
            <person name="Bajic V.B."/>
            <person name="Ryu T."/>
            <person name="Ravasi T."/>
            <person name="Bayer T."/>
            <person name="Micklem G."/>
            <person name="Kim H."/>
            <person name="Bhak J."/>
            <person name="Lajeunesse T.C."/>
            <person name="Voolstra C.R."/>
        </authorList>
    </citation>
    <scope>NUCLEOTIDE SEQUENCE [LARGE SCALE GENOMIC DNA]</scope>
    <source>
        <strain evidence="3 4">CCMP2467</strain>
    </source>
</reference>
<sequence length="614" mass="69651">MDSDSLGSEAVPDEKTAIPKIEPCAAVDPAPLQQEPIDQEGLEDDEIQTRIDLLKDLLVRLKVTRPEVVRVTQARHALWRFGRALREGHNGPDRYHQSEVRRQIAQFWSHSWRGKNTVSKILLLLVVYNGLPAVLVGSEAFVSVRISLQPEFELRPIVPKAAAWSMLAGVVLSSLTLLTWPSRRRVFLDRICIHQKDERLKAEGMLNLAALLKYSQSMLVCWDPSYMQRMWCTVELAAYLKCHPEGPLIIRPIGWGPCTIAGFLTVAIMLAVAVILLEHFESQAVEAVNSFVFAASVMVFMYFTTAVARAHFRAASTVQDQLRTFSFRNDTRCYCCSVNHVNPKTGQRMFCDRQAISGCLEHWFGSDTAFDAVVQQDVSAAFQRGVMSCLLPYAWLTGATIPIAWLGVDRGLRNLWYNRDSWLAFSNLTYLLSMWLGTIPVLVALWLRIPRRFQQRRSTRCREVMLNMACSVLIGIMFLVVYLTHFAIVESIPTYGIVTCSTMSPDDQDAVCDRSGCHGKLRTKKDLEDILGGPEWRKRKQELLEACGRWPYELKIFPPAGFDEDMEEDMETTEECMGDGPLIATFLAAQDEQELAQRRCSSSRHRQTAFLRFL</sequence>
<organism evidence="3 4">
    <name type="scientific">Symbiodinium microadriaticum</name>
    <name type="common">Dinoflagellate</name>
    <name type="synonym">Zooxanthella microadriatica</name>
    <dbReference type="NCBI Taxonomy" id="2951"/>
    <lineage>
        <taxon>Eukaryota</taxon>
        <taxon>Sar</taxon>
        <taxon>Alveolata</taxon>
        <taxon>Dinophyceae</taxon>
        <taxon>Suessiales</taxon>
        <taxon>Symbiodiniaceae</taxon>
        <taxon>Symbiodinium</taxon>
    </lineage>
</organism>
<feature type="region of interest" description="Disordered" evidence="1">
    <location>
        <begin position="1"/>
        <end position="33"/>
    </location>
</feature>
<feature type="transmembrane region" description="Helical" evidence="2">
    <location>
        <begin position="428"/>
        <end position="447"/>
    </location>
</feature>
<dbReference type="OrthoDB" id="431561at2759"/>
<evidence type="ECO:0000256" key="1">
    <source>
        <dbReference type="SAM" id="MobiDB-lite"/>
    </source>
</evidence>
<evidence type="ECO:0000313" key="4">
    <source>
        <dbReference type="Proteomes" id="UP000186817"/>
    </source>
</evidence>
<evidence type="ECO:0000256" key="2">
    <source>
        <dbReference type="SAM" id="Phobius"/>
    </source>
</evidence>
<evidence type="ECO:0000313" key="3">
    <source>
        <dbReference type="EMBL" id="OLP79426.1"/>
    </source>
</evidence>
<keyword evidence="2" id="KW-0472">Membrane</keyword>
<comment type="caution">
    <text evidence="3">The sequence shown here is derived from an EMBL/GenBank/DDBJ whole genome shotgun (WGS) entry which is preliminary data.</text>
</comment>
<dbReference type="AlphaFoldDB" id="A0A1Q9C920"/>
<keyword evidence="2" id="KW-1133">Transmembrane helix</keyword>
<dbReference type="EMBL" id="LSRX01001486">
    <property type="protein sequence ID" value="OLP79426.1"/>
    <property type="molecule type" value="Genomic_DNA"/>
</dbReference>
<feature type="transmembrane region" description="Helical" evidence="2">
    <location>
        <begin position="161"/>
        <end position="180"/>
    </location>
</feature>
<name>A0A1Q9C920_SYMMI</name>
<dbReference type="Proteomes" id="UP000186817">
    <property type="component" value="Unassembled WGS sequence"/>
</dbReference>